<proteinExistence type="predicted"/>
<evidence type="ECO:0000313" key="2">
    <source>
        <dbReference type="EMBL" id="OOR71469.1"/>
    </source>
</evidence>
<name>A0A9X6B3T0_BACCE</name>
<gene>
    <name evidence="2" type="ORF">BLX06_30490</name>
</gene>
<dbReference type="AlphaFoldDB" id="A0A9X6B3T0"/>
<evidence type="ECO:0000256" key="1">
    <source>
        <dbReference type="SAM" id="Phobius"/>
    </source>
</evidence>
<keyword evidence="1" id="KW-0812">Transmembrane</keyword>
<comment type="caution">
    <text evidence="2">The sequence shown here is derived from an EMBL/GenBank/DDBJ whole genome shotgun (WGS) entry which is preliminary data.</text>
</comment>
<keyword evidence="1" id="KW-0472">Membrane</keyword>
<dbReference type="Proteomes" id="UP000190641">
    <property type="component" value="Unassembled WGS sequence"/>
</dbReference>
<sequence length="93" mass="9696">MLSSIKSNKTIMLLFGLSSLAVAFIFLVKGQNNFDITSILQEAGMMNPPKWLVYSLMGVTTAGAVFAILAGAGIFFLPLWAGEALAGAVGAAQ</sequence>
<organism evidence="2 3">
    <name type="scientific">Bacillus cereus</name>
    <dbReference type="NCBI Taxonomy" id="1396"/>
    <lineage>
        <taxon>Bacteria</taxon>
        <taxon>Bacillati</taxon>
        <taxon>Bacillota</taxon>
        <taxon>Bacilli</taxon>
        <taxon>Bacillales</taxon>
        <taxon>Bacillaceae</taxon>
        <taxon>Bacillus</taxon>
        <taxon>Bacillus cereus group</taxon>
    </lineage>
</organism>
<feature type="transmembrane region" description="Helical" evidence="1">
    <location>
        <begin position="54"/>
        <end position="77"/>
    </location>
</feature>
<keyword evidence="1" id="KW-1133">Transmembrane helix</keyword>
<evidence type="ECO:0000313" key="3">
    <source>
        <dbReference type="Proteomes" id="UP000190641"/>
    </source>
</evidence>
<dbReference type="RefSeq" id="WP_078187731.1">
    <property type="nucleotide sequence ID" value="NZ_MUAU01000201.1"/>
</dbReference>
<accession>A0A9X6B3T0</accession>
<protein>
    <submittedName>
        <fullName evidence="2">Uncharacterized protein</fullName>
    </submittedName>
</protein>
<reference evidence="2 3" key="1">
    <citation type="submission" date="2017-01" db="EMBL/GenBank/DDBJ databases">
        <title>Bacillus cereus isolates.</title>
        <authorList>
            <person name="Beno S.M."/>
        </authorList>
    </citation>
    <scope>NUCLEOTIDE SEQUENCE [LARGE SCALE GENOMIC DNA]</scope>
    <source>
        <strain evidence="2 3">FSL K6-1030</strain>
    </source>
</reference>
<dbReference type="EMBL" id="MUAU01000201">
    <property type="protein sequence ID" value="OOR71469.1"/>
    <property type="molecule type" value="Genomic_DNA"/>
</dbReference>